<protein>
    <submittedName>
        <fullName evidence="1">Uncharacterized protein</fullName>
    </submittedName>
</protein>
<accession>A0A0V0ZPQ8</accession>
<dbReference type="EMBL" id="JYDQ01000121">
    <property type="protein sequence ID" value="KRY14211.1"/>
    <property type="molecule type" value="Genomic_DNA"/>
</dbReference>
<organism evidence="1 2">
    <name type="scientific">Trichinella patagoniensis</name>
    <dbReference type="NCBI Taxonomy" id="990121"/>
    <lineage>
        <taxon>Eukaryota</taxon>
        <taxon>Metazoa</taxon>
        <taxon>Ecdysozoa</taxon>
        <taxon>Nematoda</taxon>
        <taxon>Enoplea</taxon>
        <taxon>Dorylaimia</taxon>
        <taxon>Trichinellida</taxon>
        <taxon>Trichinellidae</taxon>
        <taxon>Trichinella</taxon>
    </lineage>
</organism>
<proteinExistence type="predicted"/>
<evidence type="ECO:0000313" key="2">
    <source>
        <dbReference type="Proteomes" id="UP000054783"/>
    </source>
</evidence>
<evidence type="ECO:0000313" key="1">
    <source>
        <dbReference type="EMBL" id="KRY14211.1"/>
    </source>
</evidence>
<dbReference type="Proteomes" id="UP000054783">
    <property type="component" value="Unassembled WGS sequence"/>
</dbReference>
<dbReference type="AlphaFoldDB" id="A0A0V0ZPQ8"/>
<sequence>MLPTTDCLEEINGFAMKDSVHKKQSTSCNDIERQSCYNHVFREKIMLHRKTNCCHATSDCYLNNSDDNKMDINP</sequence>
<keyword evidence="2" id="KW-1185">Reference proteome</keyword>
<name>A0A0V0ZPQ8_9BILA</name>
<reference evidence="1 2" key="1">
    <citation type="submission" date="2015-01" db="EMBL/GenBank/DDBJ databases">
        <title>Evolution of Trichinella species and genotypes.</title>
        <authorList>
            <person name="Korhonen P.K."/>
            <person name="Edoardo P."/>
            <person name="Giuseppe L.R."/>
            <person name="Gasser R.B."/>
        </authorList>
    </citation>
    <scope>NUCLEOTIDE SEQUENCE [LARGE SCALE GENOMIC DNA]</scope>
    <source>
        <strain evidence="1">ISS2496</strain>
    </source>
</reference>
<gene>
    <name evidence="1" type="ORF">T12_4865</name>
</gene>
<comment type="caution">
    <text evidence="1">The sequence shown here is derived from an EMBL/GenBank/DDBJ whole genome shotgun (WGS) entry which is preliminary data.</text>
</comment>